<dbReference type="OrthoDB" id="66881at2759"/>
<evidence type="ECO:0000256" key="2">
    <source>
        <dbReference type="ARBA" id="ARBA00022630"/>
    </source>
</evidence>
<keyword evidence="2" id="KW-0285">Flavoprotein</keyword>
<sequence length="496" mass="56816">MTHTNEVRVLPRKVKSVAIIGGGASGAIALDSLIKEEKFEKIVLFERRDVLGGVWVLDHKPDQLDVPPGFTQDQLDPKVKIPKDFQNAKDVTKLPRTQQQRYLHTASYEDLRTNIPEQLMTYSDEKTWGADEKLYVDGHYIRGVAIRDYIDRYINRHRDHVVLRTTVEDITKDYSTSDTQFELTLRTETDEKDNDGNYIDHWRKESFDSVVIATGHYHVPSIPKVPGLDEVYHRFPSKVKHSKTFRANDDFKDQTIIVIGSRASGADIVDITSKDAKFVYQSRRSKGPLRFDGAENTTLKPVITKYELVNDQDIIVHFADGTTVENPDQIIYATGFRFSYPFLKDLYPNFTTGYINPDLYLHTFSIKDPLLSLIGVPTDAISFRAFEYQAVLVSRFLAGKVVLPPLNEQLQWTLQRFIEKGDQRAYHTIDFGKKHEFLNLLTSIGGGVEPIGQTGRPFPTWTEDDLQLLLSIEERFKKFFGEGEANDFKNSTIKQE</sequence>
<dbReference type="GO" id="GO:0004499">
    <property type="term" value="F:N,N-dimethylaniline monooxygenase activity"/>
    <property type="evidence" value="ECO:0007669"/>
    <property type="project" value="InterPro"/>
</dbReference>
<gene>
    <name evidence="6" type="ORF">WICANDRAFT_85234</name>
</gene>
<evidence type="ECO:0000256" key="1">
    <source>
        <dbReference type="ARBA" id="ARBA00009183"/>
    </source>
</evidence>
<evidence type="ECO:0008006" key="8">
    <source>
        <dbReference type="Google" id="ProtNLM"/>
    </source>
</evidence>
<evidence type="ECO:0000313" key="7">
    <source>
        <dbReference type="Proteomes" id="UP000094112"/>
    </source>
</evidence>
<dbReference type="InterPro" id="IPR050346">
    <property type="entry name" value="FMO-like"/>
</dbReference>
<dbReference type="Gene3D" id="3.50.50.60">
    <property type="entry name" value="FAD/NAD(P)-binding domain"/>
    <property type="match status" value="2"/>
</dbReference>
<dbReference type="Pfam" id="PF00743">
    <property type="entry name" value="FMO-like"/>
    <property type="match status" value="2"/>
</dbReference>
<dbReference type="InterPro" id="IPR020946">
    <property type="entry name" value="Flavin_mOase-like"/>
</dbReference>
<name>A0A1E3NYC8_WICAA</name>
<dbReference type="STRING" id="683960.A0A1E3NYC8"/>
<dbReference type="GeneID" id="30203110"/>
<accession>A0A1E3NYC8</accession>
<dbReference type="Proteomes" id="UP000094112">
    <property type="component" value="Unassembled WGS sequence"/>
</dbReference>
<evidence type="ECO:0000256" key="4">
    <source>
        <dbReference type="ARBA" id="ARBA00022857"/>
    </source>
</evidence>
<dbReference type="EMBL" id="KV454212">
    <property type="protein sequence ID" value="ODQ58113.1"/>
    <property type="molecule type" value="Genomic_DNA"/>
</dbReference>
<evidence type="ECO:0000256" key="5">
    <source>
        <dbReference type="ARBA" id="ARBA00023002"/>
    </source>
</evidence>
<dbReference type="GO" id="GO:0050660">
    <property type="term" value="F:flavin adenine dinucleotide binding"/>
    <property type="evidence" value="ECO:0007669"/>
    <property type="project" value="InterPro"/>
</dbReference>
<dbReference type="InterPro" id="IPR000960">
    <property type="entry name" value="Flavin_mOase"/>
</dbReference>
<dbReference type="AlphaFoldDB" id="A0A1E3NYC8"/>
<dbReference type="RefSeq" id="XP_019037320.1">
    <property type="nucleotide sequence ID" value="XM_019185864.1"/>
</dbReference>
<keyword evidence="4" id="KW-0521">NADP</keyword>
<proteinExistence type="inferred from homology"/>
<comment type="similarity">
    <text evidence="1">Belongs to the FMO family.</text>
</comment>
<evidence type="ECO:0000313" key="6">
    <source>
        <dbReference type="EMBL" id="ODQ58113.1"/>
    </source>
</evidence>
<reference evidence="6 7" key="1">
    <citation type="journal article" date="2016" name="Proc. Natl. Acad. Sci. U.S.A.">
        <title>Comparative genomics of biotechnologically important yeasts.</title>
        <authorList>
            <person name="Riley R."/>
            <person name="Haridas S."/>
            <person name="Wolfe K.H."/>
            <person name="Lopes M.R."/>
            <person name="Hittinger C.T."/>
            <person name="Goeker M."/>
            <person name="Salamov A.A."/>
            <person name="Wisecaver J.H."/>
            <person name="Long T.M."/>
            <person name="Calvey C.H."/>
            <person name="Aerts A.L."/>
            <person name="Barry K.W."/>
            <person name="Choi C."/>
            <person name="Clum A."/>
            <person name="Coughlan A.Y."/>
            <person name="Deshpande S."/>
            <person name="Douglass A.P."/>
            <person name="Hanson S.J."/>
            <person name="Klenk H.-P."/>
            <person name="LaButti K.M."/>
            <person name="Lapidus A."/>
            <person name="Lindquist E.A."/>
            <person name="Lipzen A.M."/>
            <person name="Meier-Kolthoff J.P."/>
            <person name="Ohm R.A."/>
            <person name="Otillar R.P."/>
            <person name="Pangilinan J.L."/>
            <person name="Peng Y."/>
            <person name="Rokas A."/>
            <person name="Rosa C.A."/>
            <person name="Scheuner C."/>
            <person name="Sibirny A.A."/>
            <person name="Slot J.C."/>
            <person name="Stielow J.B."/>
            <person name="Sun H."/>
            <person name="Kurtzman C.P."/>
            <person name="Blackwell M."/>
            <person name="Grigoriev I.V."/>
            <person name="Jeffries T.W."/>
        </authorList>
    </citation>
    <scope>NUCLEOTIDE SEQUENCE [LARGE SCALE GENOMIC DNA]</scope>
    <source>
        <strain evidence="7">ATCC 58044 / CBS 1984 / NCYC 433 / NRRL Y-366-8</strain>
    </source>
</reference>
<dbReference type="InterPro" id="IPR036188">
    <property type="entry name" value="FAD/NAD-bd_sf"/>
</dbReference>
<dbReference type="GO" id="GO:0050661">
    <property type="term" value="F:NADP binding"/>
    <property type="evidence" value="ECO:0007669"/>
    <property type="project" value="InterPro"/>
</dbReference>
<keyword evidence="7" id="KW-1185">Reference proteome</keyword>
<dbReference type="PANTHER" id="PTHR23023">
    <property type="entry name" value="DIMETHYLANILINE MONOOXYGENASE"/>
    <property type="match status" value="1"/>
</dbReference>
<evidence type="ECO:0000256" key="3">
    <source>
        <dbReference type="ARBA" id="ARBA00022827"/>
    </source>
</evidence>
<organism evidence="6 7">
    <name type="scientific">Wickerhamomyces anomalus (strain ATCC 58044 / CBS 1984 / NCYC 433 / NRRL Y-366-8)</name>
    <name type="common">Yeast</name>
    <name type="synonym">Hansenula anomala</name>
    <dbReference type="NCBI Taxonomy" id="683960"/>
    <lineage>
        <taxon>Eukaryota</taxon>
        <taxon>Fungi</taxon>
        <taxon>Dikarya</taxon>
        <taxon>Ascomycota</taxon>
        <taxon>Saccharomycotina</taxon>
        <taxon>Saccharomycetes</taxon>
        <taxon>Phaffomycetales</taxon>
        <taxon>Wickerhamomycetaceae</taxon>
        <taxon>Wickerhamomyces</taxon>
    </lineage>
</organism>
<keyword evidence="3" id="KW-0274">FAD</keyword>
<protein>
    <recommendedName>
        <fullName evidence="8">Flavin-containing monooxygenase</fullName>
    </recommendedName>
</protein>
<keyword evidence="5" id="KW-0560">Oxidoreductase</keyword>
<dbReference type="PIRSF" id="PIRSF000332">
    <property type="entry name" value="FMO"/>
    <property type="match status" value="1"/>
</dbReference>
<dbReference type="SUPFAM" id="SSF51905">
    <property type="entry name" value="FAD/NAD(P)-binding domain"/>
    <property type="match status" value="2"/>
</dbReference>